<reference evidence="4" key="2">
    <citation type="submission" date="2023-11" db="UniProtKB">
        <authorList>
            <consortium name="WormBaseParasite"/>
        </authorList>
    </citation>
    <scope>IDENTIFICATION</scope>
</reference>
<name>A0AA85K375_TRIRE</name>
<accession>A0AA85K375</accession>
<protein>
    <recommendedName>
        <fullName evidence="2">Rab3GAP regulatory subunit C-terminal domain-containing protein</fullName>
    </recommendedName>
</protein>
<evidence type="ECO:0000313" key="3">
    <source>
        <dbReference type="Proteomes" id="UP000050795"/>
    </source>
</evidence>
<dbReference type="Pfam" id="PF14656">
    <property type="entry name" value="RAB3GAP2_C"/>
    <property type="match status" value="1"/>
</dbReference>
<organism evidence="3 4">
    <name type="scientific">Trichobilharzia regenti</name>
    <name type="common">Nasal bird schistosome</name>
    <dbReference type="NCBI Taxonomy" id="157069"/>
    <lineage>
        <taxon>Eukaryota</taxon>
        <taxon>Metazoa</taxon>
        <taxon>Spiralia</taxon>
        <taxon>Lophotrochozoa</taxon>
        <taxon>Platyhelminthes</taxon>
        <taxon>Trematoda</taxon>
        <taxon>Digenea</taxon>
        <taxon>Strigeidida</taxon>
        <taxon>Schistosomatoidea</taxon>
        <taxon>Schistosomatidae</taxon>
        <taxon>Trichobilharzia</taxon>
    </lineage>
</organism>
<keyword evidence="3" id="KW-1185">Reference proteome</keyword>
<sequence length="916" mass="105209">MLFCLDENTSKQFNVIRIKICKNVEYLITFYLTFHSFYDRDDTEIEERCVVTKESFKSCIEFIADLLSWDPEDAGRCLQQYAICASVLGTATTVVRKPLPIQSFLNSFHYAFVTNTDGENTSTDSLGNDIQESKQHLLPRIRSDNARKTLTTIGCVIFEAYINGLQTFDSLRKIVDSSNLDPILLLFSFVLFILNEDKYLNLPILIYRMHHIFCYMLYRILLELLSSSSSSSEGENKEEEDEEEGGGSKKGERKENDKISEEYFYEFLDIKNKKSTSSCTKFELICKQIYVYCSNSCHLSSAYLIALIMRCLLFQIWQTFESEENILEVLFKCMQHPEFTVNNSPDSGAEIENNNFVNQSIEFKIPLRVSSKWNADFIPNLQQLVDKWHQTCAQLEGVLSIGLVLLCPVSDESKDTTPQRTFDFNLQCVLTNGRSYLTALFASWIVKNNISAEQVLSFYQGLCRKSFISEDCSSTRDLAITDPVHLRQGYNNLIYCIEFLKKFSSAGTMIAQGLGTIMWRKGLIDWLKPILEIARDDNGVCQRAEVVPVFSVEAEWNDPYSFDGKSLHVTSRIHKDNESIDSTDLNTVDYSPSECLTNEMSSERSFKSDGAFDRKFSVQDTVNQPIPQLTSINSWEQVVIVASALLVFGRPEKLNKSNQQATDTKFYSLSDFFPPQDLYMLLSPNDPNWISTSIGKDVDDSLMIRRQFFLSWLIERCVSRLALLPVSQYSNRSVMEDDDDCMNNHTFEAVEICRRFSSAAFTLAHHWNLPKDTVTIQHVVSLFEDHYDDQALHFLSKVQDPTNLAVRLLFIIGRRIAYRCYGSEYNAKQTLRLRVFIPLTVESWLRGLLPVKKSTSSREIVYHVYHGRPNSKFADLEKLPFLIEYVIKHLPRHTGQLSIAVELRNILQAIVQSYTL</sequence>
<dbReference type="InterPro" id="IPR029257">
    <property type="entry name" value="RAB3GAP2_C"/>
</dbReference>
<evidence type="ECO:0000256" key="1">
    <source>
        <dbReference type="SAM" id="MobiDB-lite"/>
    </source>
</evidence>
<evidence type="ECO:0000259" key="2">
    <source>
        <dbReference type="Pfam" id="PF14656"/>
    </source>
</evidence>
<reference evidence="3" key="1">
    <citation type="submission" date="2022-06" db="EMBL/GenBank/DDBJ databases">
        <authorList>
            <person name="Berger JAMES D."/>
            <person name="Berger JAMES D."/>
        </authorList>
    </citation>
    <scope>NUCLEOTIDE SEQUENCE [LARGE SCALE GENOMIC DNA]</scope>
</reference>
<feature type="compositionally biased region" description="Basic and acidic residues" evidence="1">
    <location>
        <begin position="246"/>
        <end position="255"/>
    </location>
</feature>
<dbReference type="WBParaSite" id="TREG1_70100.1">
    <property type="protein sequence ID" value="TREG1_70100.1"/>
    <property type="gene ID" value="TREG1_70100"/>
</dbReference>
<dbReference type="Proteomes" id="UP000050795">
    <property type="component" value="Unassembled WGS sequence"/>
</dbReference>
<evidence type="ECO:0000313" key="4">
    <source>
        <dbReference type="WBParaSite" id="TREG1_70100.1"/>
    </source>
</evidence>
<dbReference type="AlphaFoldDB" id="A0AA85K375"/>
<feature type="domain" description="Rab3GAP regulatory subunit C-terminal" evidence="2">
    <location>
        <begin position="697"/>
        <end position="847"/>
    </location>
</feature>
<feature type="compositionally biased region" description="Acidic residues" evidence="1">
    <location>
        <begin position="236"/>
        <end position="245"/>
    </location>
</feature>
<feature type="region of interest" description="Disordered" evidence="1">
    <location>
        <begin position="230"/>
        <end position="255"/>
    </location>
</feature>
<proteinExistence type="predicted"/>